<sequence length="60" mass="7213">MNLSLFGKIISSGLKYFAYFFLFFLANRFLFLYVYGNYEQLSSIFHKTKCAKIQNEIYIF</sequence>
<dbReference type="EMBL" id="CDOL01000090">
    <property type="protein sequence ID" value="CEN51666.1"/>
    <property type="molecule type" value="Genomic_DNA"/>
</dbReference>
<gene>
    <name evidence="2" type="ORF">CCAND93_180005</name>
</gene>
<keyword evidence="1" id="KW-1133">Transmembrane helix</keyword>
<dbReference type="Proteomes" id="UP000038200">
    <property type="component" value="Unassembled WGS sequence"/>
</dbReference>
<accession>A0A0B7IIE0</accession>
<evidence type="ECO:0000313" key="2">
    <source>
        <dbReference type="EMBL" id="CEN51666.1"/>
    </source>
</evidence>
<evidence type="ECO:0000313" key="3">
    <source>
        <dbReference type="Proteomes" id="UP000038200"/>
    </source>
</evidence>
<keyword evidence="1" id="KW-0812">Transmembrane</keyword>
<organism evidence="2 3">
    <name type="scientific">Capnocytophaga canis</name>
    <dbReference type="NCBI Taxonomy" id="1848903"/>
    <lineage>
        <taxon>Bacteria</taxon>
        <taxon>Pseudomonadati</taxon>
        <taxon>Bacteroidota</taxon>
        <taxon>Flavobacteriia</taxon>
        <taxon>Flavobacteriales</taxon>
        <taxon>Flavobacteriaceae</taxon>
        <taxon>Capnocytophaga</taxon>
    </lineage>
</organism>
<reference evidence="2 3" key="1">
    <citation type="submission" date="2015-01" db="EMBL/GenBank/DDBJ databases">
        <authorList>
            <person name="Xiang T."/>
            <person name="Song Y."/>
            <person name="Huang L."/>
            <person name="Wang B."/>
            <person name="Wu P."/>
        </authorList>
    </citation>
    <scope>NUCLEOTIDE SEQUENCE [LARGE SCALE GENOMIC DNA]</scope>
    <source>
        <strain evidence="2 3">CcD93</strain>
    </source>
</reference>
<keyword evidence="1" id="KW-0472">Membrane</keyword>
<protein>
    <submittedName>
        <fullName evidence="2">Uncharacterized protein</fullName>
    </submittedName>
</protein>
<proteinExistence type="predicted"/>
<dbReference type="AlphaFoldDB" id="A0A0B7IIE0"/>
<feature type="transmembrane region" description="Helical" evidence="1">
    <location>
        <begin position="16"/>
        <end position="35"/>
    </location>
</feature>
<evidence type="ECO:0000256" key="1">
    <source>
        <dbReference type="SAM" id="Phobius"/>
    </source>
</evidence>
<name>A0A0B7IIE0_9FLAO</name>